<dbReference type="EMBL" id="CAKOGL010000031">
    <property type="protein sequence ID" value="CAH2108724.1"/>
    <property type="molecule type" value="Genomic_DNA"/>
</dbReference>
<comment type="caution">
    <text evidence="1">The sequence shown here is derived from an EMBL/GenBank/DDBJ whole genome shotgun (WGS) entry which is preliminary data.</text>
</comment>
<organism evidence="1 2">
    <name type="scientific">Euphydryas editha</name>
    <name type="common">Edith's checkerspot</name>
    <dbReference type="NCBI Taxonomy" id="104508"/>
    <lineage>
        <taxon>Eukaryota</taxon>
        <taxon>Metazoa</taxon>
        <taxon>Ecdysozoa</taxon>
        <taxon>Arthropoda</taxon>
        <taxon>Hexapoda</taxon>
        <taxon>Insecta</taxon>
        <taxon>Pterygota</taxon>
        <taxon>Neoptera</taxon>
        <taxon>Endopterygota</taxon>
        <taxon>Lepidoptera</taxon>
        <taxon>Glossata</taxon>
        <taxon>Ditrysia</taxon>
        <taxon>Papilionoidea</taxon>
        <taxon>Nymphalidae</taxon>
        <taxon>Nymphalinae</taxon>
        <taxon>Euphydryas</taxon>
    </lineage>
</organism>
<gene>
    <name evidence="1" type="ORF">EEDITHA_LOCUS22632</name>
</gene>
<evidence type="ECO:0000313" key="2">
    <source>
        <dbReference type="Proteomes" id="UP001153954"/>
    </source>
</evidence>
<dbReference type="AlphaFoldDB" id="A0AAU9VEK7"/>
<accession>A0AAU9VEK7</accession>
<name>A0AAU9VEK7_EUPED</name>
<proteinExistence type="predicted"/>
<evidence type="ECO:0000313" key="1">
    <source>
        <dbReference type="EMBL" id="CAH2108724.1"/>
    </source>
</evidence>
<keyword evidence="2" id="KW-1185">Reference proteome</keyword>
<protein>
    <submittedName>
        <fullName evidence="1">Uncharacterized protein</fullName>
    </submittedName>
</protein>
<sequence>MSCRKVENKMWVSMFKVQPMLISNVVAAFVVDHRILSRGQIFKENIRDAERTPEGFRNKGLFICLSIRKNGRRAHTELTNDAA</sequence>
<reference evidence="1" key="1">
    <citation type="submission" date="2022-03" db="EMBL/GenBank/DDBJ databases">
        <authorList>
            <person name="Tunstrom K."/>
        </authorList>
    </citation>
    <scope>NUCLEOTIDE SEQUENCE</scope>
</reference>
<dbReference type="Proteomes" id="UP001153954">
    <property type="component" value="Unassembled WGS sequence"/>
</dbReference>